<reference evidence="2" key="1">
    <citation type="submission" date="2022-10" db="EMBL/GenBank/DDBJ databases">
        <authorList>
            <person name="Chen Y."/>
            <person name="Dougan E. K."/>
            <person name="Chan C."/>
            <person name="Rhodes N."/>
            <person name="Thang M."/>
        </authorList>
    </citation>
    <scope>NUCLEOTIDE SEQUENCE</scope>
</reference>
<keyword evidence="3" id="KW-0687">Ribonucleoprotein</keyword>
<dbReference type="EMBL" id="CAMXCT010003725">
    <property type="protein sequence ID" value="CAI4005933.1"/>
    <property type="molecule type" value="Genomic_DNA"/>
</dbReference>
<evidence type="ECO:0000256" key="1">
    <source>
        <dbReference type="SAM" id="MobiDB-lite"/>
    </source>
</evidence>
<feature type="region of interest" description="Disordered" evidence="1">
    <location>
        <begin position="580"/>
        <end position="603"/>
    </location>
</feature>
<dbReference type="Proteomes" id="UP001152797">
    <property type="component" value="Unassembled WGS sequence"/>
</dbReference>
<organism evidence="2">
    <name type="scientific">Cladocopium goreaui</name>
    <dbReference type="NCBI Taxonomy" id="2562237"/>
    <lineage>
        <taxon>Eukaryota</taxon>
        <taxon>Sar</taxon>
        <taxon>Alveolata</taxon>
        <taxon>Dinophyceae</taxon>
        <taxon>Suessiales</taxon>
        <taxon>Symbiodiniaceae</taxon>
        <taxon>Cladocopium</taxon>
    </lineage>
</organism>
<comment type="caution">
    <text evidence="2">The sequence shown here is derived from an EMBL/GenBank/DDBJ whole genome shotgun (WGS) entry which is preliminary data.</text>
</comment>
<dbReference type="GO" id="GO:0005840">
    <property type="term" value="C:ribosome"/>
    <property type="evidence" value="ECO:0007669"/>
    <property type="project" value="UniProtKB-KW"/>
</dbReference>
<gene>
    <name evidence="2" type="ORF">C1SCF055_LOCUS31618</name>
</gene>
<keyword evidence="4" id="KW-1185">Reference proteome</keyword>
<dbReference type="EMBL" id="CAMXCT020003725">
    <property type="protein sequence ID" value="CAL1159308.1"/>
    <property type="molecule type" value="Genomic_DNA"/>
</dbReference>
<dbReference type="InterPro" id="IPR029063">
    <property type="entry name" value="SAM-dependent_MTases_sf"/>
</dbReference>
<sequence length="744" mass="83608">MPLTYEQIWPGLPTPHHGGLVDILEVVDGKLKARLLRPELMLREITEEIPRPLVWPRVVKALWERNLVAPVQTRPTVHGVPVLNGAFGVIKPEKFTDSGLPVLRMIIDLRASNTILDQLEGDVWTLTGAASFQKLMVGPNEELLVSGDDLNSAFYLFRLPEKWPNYLALRKPVPWSVFEPGKAGETLVGLRVLPMGWSSAVAVMQNAHRQLALRTELRYGAGLLAKAEIRKDAVFPSLDEAPVARTLEGKAPEEQTRLRKAYEWWGIPTNEGKALERTGLQIYAGKAVHVLQFRRCLFSVLQEVFTSIAQNPERVRATTSLYDEMLVLESLLPVVVSDLKANIDPVVTVSDASETGGGACYASRLSRLGVEELEEMMDAEGPVDQTPGDDFRDVSQKIVVIDLFAGIGGLERALELAQLKPWFTVAVESDPDCRRCLRRGSPCQGLSRLSVDRRHLEDPRSKLFHDAAGVMKMVKEESKLLGMWCIRFLENVVADDVDIQEMSLALEMRPRLVDSQYLFRARRPRLFWFSVDLVSHEEVEVREHELFDEVIYGAATEPMSSVLCPGCRWIPGERDSGKRFPTFTRAIPRPRPPKAPAGLASTSEEGLQRWKKDGYRYPPYTYERDYMIEEEDGHLRPLKACEREVLMGFKKGHTMDLARKPPESPEEKQKLEDQRCAAIGNAFHATVVAALLDHMLWSFGVKPLVGHHEIVESWASEIKRLATVAEVHEVEVVLDQAPKGEDPG</sequence>
<dbReference type="Gene3D" id="3.40.50.150">
    <property type="entry name" value="Vaccinia Virus protein VP39"/>
    <property type="match status" value="2"/>
</dbReference>
<name>A0A9P1D830_9DINO</name>
<accession>A0A9P1D830</accession>
<protein>
    <submittedName>
        <fullName evidence="3">60S ribosomal protein L30</fullName>
    </submittedName>
</protein>
<dbReference type="AlphaFoldDB" id="A0A9P1D830"/>
<keyword evidence="3" id="KW-0689">Ribosomal protein</keyword>
<dbReference type="EMBL" id="CAMXCT030003725">
    <property type="protein sequence ID" value="CAL4793245.1"/>
    <property type="molecule type" value="Genomic_DNA"/>
</dbReference>
<dbReference type="SUPFAM" id="SSF53335">
    <property type="entry name" value="S-adenosyl-L-methionine-dependent methyltransferases"/>
    <property type="match status" value="1"/>
</dbReference>
<reference evidence="3 4" key="2">
    <citation type="submission" date="2024-05" db="EMBL/GenBank/DDBJ databases">
        <authorList>
            <person name="Chen Y."/>
            <person name="Shah S."/>
            <person name="Dougan E. K."/>
            <person name="Thang M."/>
            <person name="Chan C."/>
        </authorList>
    </citation>
    <scope>NUCLEOTIDE SEQUENCE [LARGE SCALE GENOMIC DNA]</scope>
</reference>
<dbReference type="OrthoDB" id="460030at2759"/>
<evidence type="ECO:0000313" key="4">
    <source>
        <dbReference type="Proteomes" id="UP001152797"/>
    </source>
</evidence>
<proteinExistence type="predicted"/>
<evidence type="ECO:0000313" key="3">
    <source>
        <dbReference type="EMBL" id="CAL4793245.1"/>
    </source>
</evidence>
<evidence type="ECO:0000313" key="2">
    <source>
        <dbReference type="EMBL" id="CAI4005933.1"/>
    </source>
</evidence>